<evidence type="ECO:0000313" key="2">
    <source>
        <dbReference type="EMBL" id="BDG02703.1"/>
    </source>
</evidence>
<sequence>MSHKVVLAFLLAAAAPARAVTSVVLLPATGANVHEGHLTAATDVLRAHLERTGKLAVTVAPVPGGLRAEPSPLEAAQAARAGGAELAVTLRIARLGNVASVRLAAYRQDGSAAHVDELGAAGPDDLDAALRRLAAGLAEGRPAHALAEIDTVTEREADPYLKYVATNVFGIRLGSAFLMNRASPAGTSHSAAGGGVFWLYDARSFLADLSFDLYGGDADRLVALGIGFYRPFSKGNVSPYLGGGVAYHWLQTGGDGAAGLAFRAAGGVLVGRLSTVQVRVEAGWQVSAFTEKVHEASPVTPHGPFATVGLGY</sequence>
<evidence type="ECO:0000313" key="3">
    <source>
        <dbReference type="Proteomes" id="UP001162891"/>
    </source>
</evidence>
<protein>
    <submittedName>
        <fullName evidence="2">Uncharacterized protein</fullName>
    </submittedName>
</protein>
<dbReference type="EMBL" id="AP025591">
    <property type="protein sequence ID" value="BDG02703.1"/>
    <property type="molecule type" value="Genomic_DNA"/>
</dbReference>
<reference evidence="3" key="1">
    <citation type="journal article" date="2022" name="Int. J. Syst. Evol. Microbiol.">
        <title>Anaeromyxobacter oryzae sp. nov., Anaeromyxobacter diazotrophicus sp. nov. and Anaeromyxobacter paludicola sp. nov., isolated from paddy soils.</title>
        <authorList>
            <person name="Itoh H."/>
            <person name="Xu Z."/>
            <person name="Mise K."/>
            <person name="Masuda Y."/>
            <person name="Ushijima N."/>
            <person name="Hayakawa C."/>
            <person name="Shiratori Y."/>
            <person name="Senoo K."/>
        </authorList>
    </citation>
    <scope>NUCLEOTIDE SEQUENCE [LARGE SCALE GENOMIC DNA]</scope>
    <source>
        <strain evidence="3">Red232</strain>
    </source>
</reference>
<name>A0ABN6MSG1_9BACT</name>
<dbReference type="Proteomes" id="UP001162891">
    <property type="component" value="Chromosome"/>
</dbReference>
<keyword evidence="3" id="KW-1185">Reference proteome</keyword>
<evidence type="ECO:0000256" key="1">
    <source>
        <dbReference type="SAM" id="SignalP"/>
    </source>
</evidence>
<feature type="chain" id="PRO_5045665421" evidence="1">
    <location>
        <begin position="20"/>
        <end position="312"/>
    </location>
</feature>
<feature type="signal peptide" evidence="1">
    <location>
        <begin position="1"/>
        <end position="19"/>
    </location>
</feature>
<accession>A0ABN6MSG1</accession>
<keyword evidence="1" id="KW-0732">Signal</keyword>
<gene>
    <name evidence="2" type="ORF">AMOR_16990</name>
</gene>
<organism evidence="2 3">
    <name type="scientific">Anaeromyxobacter oryzae</name>
    <dbReference type="NCBI Taxonomy" id="2918170"/>
    <lineage>
        <taxon>Bacteria</taxon>
        <taxon>Pseudomonadati</taxon>
        <taxon>Myxococcota</taxon>
        <taxon>Myxococcia</taxon>
        <taxon>Myxococcales</taxon>
        <taxon>Cystobacterineae</taxon>
        <taxon>Anaeromyxobacteraceae</taxon>
        <taxon>Anaeromyxobacter</taxon>
    </lineage>
</organism>
<dbReference type="RefSeq" id="WP_248360391.1">
    <property type="nucleotide sequence ID" value="NZ_AP025591.1"/>
</dbReference>
<proteinExistence type="predicted"/>